<keyword evidence="2" id="KW-1185">Reference proteome</keyword>
<dbReference type="RefSeq" id="WP_274151491.1">
    <property type="nucleotide sequence ID" value="NZ_CP117811.1"/>
</dbReference>
<evidence type="ECO:0000313" key="2">
    <source>
        <dbReference type="Proteomes" id="UP001214250"/>
    </source>
</evidence>
<dbReference type="SUPFAM" id="SSF53474">
    <property type="entry name" value="alpha/beta-Hydrolases"/>
    <property type="match status" value="1"/>
</dbReference>
<organism evidence="1 2">
    <name type="scientific">Lentisphaera profundi</name>
    <dbReference type="NCBI Taxonomy" id="1658616"/>
    <lineage>
        <taxon>Bacteria</taxon>
        <taxon>Pseudomonadati</taxon>
        <taxon>Lentisphaerota</taxon>
        <taxon>Lentisphaeria</taxon>
        <taxon>Lentisphaerales</taxon>
        <taxon>Lentisphaeraceae</taxon>
        <taxon>Lentisphaera</taxon>
    </lineage>
</organism>
<dbReference type="EMBL" id="CP117811">
    <property type="protein sequence ID" value="WDE97235.1"/>
    <property type="molecule type" value="Genomic_DNA"/>
</dbReference>
<accession>A0ABY7VSQ0</accession>
<dbReference type="Proteomes" id="UP001214250">
    <property type="component" value="Chromosome 1"/>
</dbReference>
<evidence type="ECO:0000313" key="1">
    <source>
        <dbReference type="EMBL" id="WDE97235.1"/>
    </source>
</evidence>
<evidence type="ECO:0008006" key="3">
    <source>
        <dbReference type="Google" id="ProtNLM"/>
    </source>
</evidence>
<gene>
    <name evidence="1" type="ORF">PQO03_04610</name>
</gene>
<sequence length="211" mass="23646">MKLIAIPGWACDHSYFDFLGQVTCFDWSFYAHAKTSPEDFLIAEANQEFIFIAYSLGSLYIDKALESPLCKGIICLSGFNAFCGNHNADPKLIEKIDQMQLGLKENPHKLIKNFQQLAGSVSHEKEFYNVTALSKGLDLLKTKILAPTHSDTKVLLLRGRKDRVLHPKVSLQLSKNFPNAEIHVLTEEAHDLSQSVAALELIETFIGKCHD</sequence>
<name>A0ABY7VSQ0_9BACT</name>
<protein>
    <recommendedName>
        <fullName evidence="3">Serine aminopeptidase S33 domain-containing protein</fullName>
    </recommendedName>
</protein>
<reference evidence="1 2" key="1">
    <citation type="submission" date="2023-02" db="EMBL/GenBank/DDBJ databases">
        <title>Genome sequence of Lentisphaera profundi SAORIC-696.</title>
        <authorList>
            <person name="Kim e."/>
            <person name="Cho J.-C."/>
            <person name="Choi A."/>
            <person name="Kang I."/>
        </authorList>
    </citation>
    <scope>NUCLEOTIDE SEQUENCE [LARGE SCALE GENOMIC DNA]</scope>
    <source>
        <strain evidence="1 2">SAORIC-696</strain>
    </source>
</reference>
<proteinExistence type="predicted"/>
<dbReference type="Gene3D" id="3.40.50.1820">
    <property type="entry name" value="alpha/beta hydrolase"/>
    <property type="match status" value="1"/>
</dbReference>
<dbReference type="InterPro" id="IPR029058">
    <property type="entry name" value="AB_hydrolase_fold"/>
</dbReference>